<dbReference type="KEGG" id="alq:C7Y71_005570"/>
<dbReference type="GO" id="GO:0003676">
    <property type="term" value="F:nucleic acid binding"/>
    <property type="evidence" value="ECO:0007669"/>
    <property type="project" value="InterPro"/>
</dbReference>
<dbReference type="Proteomes" id="UP000249375">
    <property type="component" value="Chromosome"/>
</dbReference>
<dbReference type="EMBL" id="CP033459">
    <property type="protein sequence ID" value="QFQ12524.1"/>
    <property type="molecule type" value="Genomic_DNA"/>
</dbReference>
<reference evidence="2 3" key="1">
    <citation type="submission" date="2018-11" db="EMBL/GenBank/DDBJ databases">
        <authorList>
            <person name="Na S.W."/>
            <person name="Baik M."/>
        </authorList>
    </citation>
    <scope>NUCLEOTIDE SEQUENCE [LARGE SCALE GENOMIC DNA]</scope>
    <source>
        <strain evidence="2 3">E39</strain>
    </source>
</reference>
<organism evidence="2 3">
    <name type="scientific">Pseudoprevotella muciniphila</name>
    <dbReference type="NCBI Taxonomy" id="2133944"/>
    <lineage>
        <taxon>Bacteria</taxon>
        <taxon>Pseudomonadati</taxon>
        <taxon>Bacteroidota</taxon>
        <taxon>Bacteroidia</taxon>
        <taxon>Bacteroidales</taxon>
        <taxon>Prevotellaceae</taxon>
        <taxon>Pseudoprevotella</taxon>
    </lineage>
</organism>
<dbReference type="RefSeq" id="WP_111897391.1">
    <property type="nucleotide sequence ID" value="NZ_CP033459.1"/>
</dbReference>
<feature type="transmembrane region" description="Helical" evidence="1">
    <location>
        <begin position="6"/>
        <end position="24"/>
    </location>
</feature>
<keyword evidence="3" id="KW-1185">Reference proteome</keyword>
<proteinExistence type="predicted"/>
<dbReference type="InterPro" id="IPR011856">
    <property type="entry name" value="tRNA_endonuc-like_dom_sf"/>
</dbReference>
<gene>
    <name evidence="2" type="ORF">C7Y71_005570</name>
</gene>
<evidence type="ECO:0000256" key="1">
    <source>
        <dbReference type="SAM" id="Phobius"/>
    </source>
</evidence>
<keyword evidence="1" id="KW-0472">Membrane</keyword>
<evidence type="ECO:0000313" key="2">
    <source>
        <dbReference type="EMBL" id="QFQ12524.1"/>
    </source>
</evidence>
<dbReference type="AlphaFoldDB" id="A0A5P8E6G5"/>
<sequence length="195" mass="22840">MKKMGIPLIIIGAICLALGIYFVARSDSKSQKETSSVVNENYKMGKDFEEYVVNLLNPRQFKLIEKVNDYSGQYHKAERNKYCDIVFRDKATNKEFAIECKYRSSWHEYNGDMKVSWVEQYKIDDYNKFSRDKNMSVVVMLGVGGTPDHPADLYCIPLRALQEPFPIRKSYAENFRLNPDKPIYWSNNIHNLENR</sequence>
<accession>A0A5P8E6G5</accession>
<protein>
    <submittedName>
        <fullName evidence="2">Uncharacterized protein</fullName>
    </submittedName>
</protein>
<keyword evidence="1" id="KW-1133">Transmembrane helix</keyword>
<evidence type="ECO:0000313" key="3">
    <source>
        <dbReference type="Proteomes" id="UP000249375"/>
    </source>
</evidence>
<dbReference type="Gene3D" id="3.40.1350.10">
    <property type="match status" value="1"/>
</dbReference>
<keyword evidence="1" id="KW-0812">Transmembrane</keyword>
<name>A0A5P8E6G5_9BACT</name>